<feature type="transmembrane region" description="Helical" evidence="8">
    <location>
        <begin position="63"/>
        <end position="82"/>
    </location>
</feature>
<dbReference type="Gene3D" id="1.20.1720.10">
    <property type="entry name" value="Multidrug resistance protein D"/>
    <property type="match status" value="1"/>
</dbReference>
<evidence type="ECO:0000256" key="2">
    <source>
        <dbReference type="ARBA" id="ARBA00006236"/>
    </source>
</evidence>
<feature type="transmembrane region" description="Helical" evidence="8">
    <location>
        <begin position="327"/>
        <end position="350"/>
    </location>
</feature>
<dbReference type="InterPro" id="IPR036259">
    <property type="entry name" value="MFS_trans_sf"/>
</dbReference>
<feature type="transmembrane region" description="Helical" evidence="8">
    <location>
        <begin position="362"/>
        <end position="382"/>
    </location>
</feature>
<evidence type="ECO:0000259" key="9">
    <source>
        <dbReference type="PROSITE" id="PS50850"/>
    </source>
</evidence>
<dbReference type="FunFam" id="1.20.1720.10:FF:000005">
    <property type="entry name" value="Bcr/CflA family efflux transporter"/>
    <property type="match status" value="1"/>
</dbReference>
<dbReference type="GO" id="GO:1990961">
    <property type="term" value="P:xenobiotic detoxification by transmembrane export across the plasma membrane"/>
    <property type="evidence" value="ECO:0007669"/>
    <property type="project" value="InterPro"/>
</dbReference>
<dbReference type="GO" id="GO:0005886">
    <property type="term" value="C:plasma membrane"/>
    <property type="evidence" value="ECO:0007669"/>
    <property type="project" value="UniProtKB-SubCell"/>
</dbReference>
<comment type="subcellular location">
    <subcellularLocation>
        <location evidence="1">Cell membrane</location>
        <topology evidence="1">Multi-pass membrane protein</topology>
    </subcellularLocation>
</comment>
<dbReference type="GO" id="GO:0042910">
    <property type="term" value="F:xenobiotic transmembrane transporter activity"/>
    <property type="evidence" value="ECO:0007669"/>
    <property type="project" value="InterPro"/>
</dbReference>
<feature type="transmembrane region" description="Helical" evidence="8">
    <location>
        <begin position="94"/>
        <end position="113"/>
    </location>
</feature>
<evidence type="ECO:0000256" key="4">
    <source>
        <dbReference type="ARBA" id="ARBA00022475"/>
    </source>
</evidence>
<dbReference type="SUPFAM" id="SSF103473">
    <property type="entry name" value="MFS general substrate transporter"/>
    <property type="match status" value="1"/>
</dbReference>
<organism evidence="10 11">
    <name type="scientific">Amycolatopsis suaedae</name>
    <dbReference type="NCBI Taxonomy" id="2510978"/>
    <lineage>
        <taxon>Bacteria</taxon>
        <taxon>Bacillati</taxon>
        <taxon>Actinomycetota</taxon>
        <taxon>Actinomycetes</taxon>
        <taxon>Pseudonocardiales</taxon>
        <taxon>Pseudonocardiaceae</taxon>
        <taxon>Amycolatopsis</taxon>
    </lineage>
</organism>
<proteinExistence type="inferred from homology"/>
<dbReference type="CDD" id="cd17320">
    <property type="entry name" value="MFS_MdfA_MDR_like"/>
    <property type="match status" value="1"/>
</dbReference>
<dbReference type="AlphaFoldDB" id="A0A4Q7J027"/>
<feature type="transmembrane region" description="Helical" evidence="8">
    <location>
        <begin position="119"/>
        <end position="140"/>
    </location>
</feature>
<gene>
    <name evidence="10" type="ORF">EWH70_33360</name>
</gene>
<evidence type="ECO:0000256" key="3">
    <source>
        <dbReference type="ARBA" id="ARBA00022448"/>
    </source>
</evidence>
<feature type="transmembrane region" description="Helical" evidence="8">
    <location>
        <begin position="152"/>
        <end position="170"/>
    </location>
</feature>
<dbReference type="EMBL" id="SFCC01000022">
    <property type="protein sequence ID" value="RZQ59713.1"/>
    <property type="molecule type" value="Genomic_DNA"/>
</dbReference>
<evidence type="ECO:0000256" key="1">
    <source>
        <dbReference type="ARBA" id="ARBA00004651"/>
    </source>
</evidence>
<dbReference type="InterPro" id="IPR005829">
    <property type="entry name" value="Sugar_transporter_CS"/>
</dbReference>
<dbReference type="InterPro" id="IPR020846">
    <property type="entry name" value="MFS_dom"/>
</dbReference>
<keyword evidence="11" id="KW-1185">Reference proteome</keyword>
<dbReference type="PANTHER" id="PTHR42718">
    <property type="entry name" value="MAJOR FACILITATOR SUPERFAMILY MULTIDRUG TRANSPORTER MFSC"/>
    <property type="match status" value="1"/>
</dbReference>
<feature type="transmembrane region" description="Helical" evidence="8">
    <location>
        <begin position="25"/>
        <end position="43"/>
    </location>
</feature>
<protein>
    <submittedName>
        <fullName evidence="10">Bcr/CflA family efflux MFS transporter</fullName>
    </submittedName>
</protein>
<keyword evidence="6 8" id="KW-1133">Transmembrane helix</keyword>
<feature type="transmembrane region" description="Helical" evidence="8">
    <location>
        <begin position="268"/>
        <end position="287"/>
    </location>
</feature>
<evidence type="ECO:0000256" key="5">
    <source>
        <dbReference type="ARBA" id="ARBA00022692"/>
    </source>
</evidence>
<name>A0A4Q7J027_9PSEU</name>
<evidence type="ECO:0000313" key="11">
    <source>
        <dbReference type="Proteomes" id="UP000292003"/>
    </source>
</evidence>
<dbReference type="Proteomes" id="UP000292003">
    <property type="component" value="Unassembled WGS sequence"/>
</dbReference>
<feature type="transmembrane region" description="Helical" evidence="8">
    <location>
        <begin position="182"/>
        <end position="202"/>
    </location>
</feature>
<keyword evidence="3" id="KW-0813">Transport</keyword>
<dbReference type="Pfam" id="PF07690">
    <property type="entry name" value="MFS_1"/>
    <property type="match status" value="1"/>
</dbReference>
<reference evidence="10 11" key="1">
    <citation type="submission" date="2019-02" db="EMBL/GenBank/DDBJ databases">
        <title>Draft genome sequence of Amycolatopsis sp. 8-3EHSu isolated from roots of Suaeda maritima.</title>
        <authorList>
            <person name="Duangmal K."/>
            <person name="Chantavorakit T."/>
        </authorList>
    </citation>
    <scope>NUCLEOTIDE SEQUENCE [LARGE SCALE GENOMIC DNA]</scope>
    <source>
        <strain evidence="10 11">8-3EHSu</strain>
    </source>
</reference>
<comment type="caution">
    <text evidence="10">The sequence shown here is derived from an EMBL/GenBank/DDBJ whole genome shotgun (WGS) entry which is preliminary data.</text>
</comment>
<feature type="domain" description="Major facilitator superfamily (MFS) profile" evidence="9">
    <location>
        <begin position="26"/>
        <end position="413"/>
    </location>
</feature>
<dbReference type="PROSITE" id="PS00216">
    <property type="entry name" value="SUGAR_TRANSPORT_1"/>
    <property type="match status" value="1"/>
</dbReference>
<keyword evidence="7 8" id="KW-0472">Membrane</keyword>
<dbReference type="PRINTS" id="PR00173">
    <property type="entry name" value="EDTRNSPORT"/>
</dbReference>
<dbReference type="NCBIfam" id="TIGR00710">
    <property type="entry name" value="efflux_Bcr_CflA"/>
    <property type="match status" value="1"/>
</dbReference>
<dbReference type="InterPro" id="IPR004812">
    <property type="entry name" value="Efflux_drug-R_Bcr/CmlA"/>
</dbReference>
<accession>A0A4Q7J027</accession>
<evidence type="ECO:0000256" key="6">
    <source>
        <dbReference type="ARBA" id="ARBA00022989"/>
    </source>
</evidence>
<dbReference type="PANTHER" id="PTHR42718:SF39">
    <property type="entry name" value="ACTINORHODIN TRANSPORTER-RELATED"/>
    <property type="match status" value="1"/>
</dbReference>
<dbReference type="PROSITE" id="PS50850">
    <property type="entry name" value="MFS"/>
    <property type="match status" value="1"/>
</dbReference>
<sequence>MQVNWSTGGGQLTTTATTAPVHNNTARYVLILGGLSAFAPLSIDMYLPALPAMTTDLHSNPSTLQLTLAGFIVGLAIGQLVLGPLSDALGRRRPLLAGLAVYAVASALCAFAPTAELLVAARVLQAMGAAAGIVVARATVRDLYSGVAMTRFFSMLMLVNGLAPILAPALGGQILTLTSWRGVFLVLTGFGVLLLAVCALALPEPLPPEARRPARLVPTLRTYRGLLADRRFLGYALASGLLFGAIFAYIAGSPFALQEVYGLSPQQYSVVFGVNSLGLVLLGQLNGRIVGRLAGERTLLRTGLLLATAGGAGVVVTAAAGAPMLGVLVPLFVVISSIGMVMPNASSLALAEHGHHAGAASALLGVLQFVVGGLAAPLVGLAGGGSAVPMGAVMAAFAVAALVAFATLTRSGPAAEKTA</sequence>
<feature type="transmembrane region" description="Helical" evidence="8">
    <location>
        <begin position="232"/>
        <end position="256"/>
    </location>
</feature>
<keyword evidence="5 8" id="KW-0812">Transmembrane</keyword>
<evidence type="ECO:0000256" key="8">
    <source>
        <dbReference type="SAM" id="Phobius"/>
    </source>
</evidence>
<feature type="transmembrane region" description="Helical" evidence="8">
    <location>
        <begin position="299"/>
        <end position="321"/>
    </location>
</feature>
<keyword evidence="4" id="KW-1003">Cell membrane</keyword>
<dbReference type="InterPro" id="IPR011701">
    <property type="entry name" value="MFS"/>
</dbReference>
<dbReference type="OrthoDB" id="9814303at2"/>
<feature type="transmembrane region" description="Helical" evidence="8">
    <location>
        <begin position="388"/>
        <end position="408"/>
    </location>
</feature>
<evidence type="ECO:0000313" key="10">
    <source>
        <dbReference type="EMBL" id="RZQ59713.1"/>
    </source>
</evidence>
<comment type="similarity">
    <text evidence="2">Belongs to the major facilitator superfamily. Bcr/CmlA family.</text>
</comment>
<evidence type="ECO:0000256" key="7">
    <source>
        <dbReference type="ARBA" id="ARBA00023136"/>
    </source>
</evidence>